<dbReference type="EMBL" id="CP062222">
    <property type="protein sequence ID" value="QTC90275.1"/>
    <property type="molecule type" value="Genomic_DNA"/>
</dbReference>
<evidence type="ECO:0000313" key="4">
    <source>
        <dbReference type="EMBL" id="QTC90275.1"/>
    </source>
</evidence>
<dbReference type="GO" id="GO:0032259">
    <property type="term" value="P:methylation"/>
    <property type="evidence" value="ECO:0007669"/>
    <property type="project" value="UniProtKB-KW"/>
</dbReference>
<dbReference type="Gene3D" id="3.40.50.150">
    <property type="entry name" value="Vaccinia Virus protein VP39"/>
    <property type="match status" value="1"/>
</dbReference>
<gene>
    <name evidence="4" type="ORF">IFJ75_13435</name>
</gene>
<dbReference type="GO" id="GO:0003676">
    <property type="term" value="F:nucleic acid binding"/>
    <property type="evidence" value="ECO:0007669"/>
    <property type="project" value="InterPro"/>
</dbReference>
<reference evidence="4" key="1">
    <citation type="submission" date="2020-09" db="EMBL/GenBank/DDBJ databases">
        <title>Brevundimonas sp. LVF2 isolated from a puddle in Goettingen, Germany.</title>
        <authorList>
            <person name="Friedrich I."/>
            <person name="Klassen A."/>
            <person name="Hannes N."/>
            <person name="Schneider D."/>
            <person name="Hertel R."/>
            <person name="Daniel R."/>
        </authorList>
    </citation>
    <scope>NUCLEOTIDE SEQUENCE</scope>
    <source>
        <strain evidence="4">LVF2</strain>
    </source>
</reference>
<dbReference type="RefSeq" id="WP_207868697.1">
    <property type="nucleotide sequence ID" value="NZ_CP062222.1"/>
</dbReference>
<evidence type="ECO:0000256" key="1">
    <source>
        <dbReference type="ARBA" id="ARBA00022603"/>
    </source>
</evidence>
<evidence type="ECO:0000256" key="2">
    <source>
        <dbReference type="ARBA" id="ARBA00022691"/>
    </source>
</evidence>
<dbReference type="CDD" id="cd02440">
    <property type="entry name" value="AdoMet_MTases"/>
    <property type="match status" value="1"/>
</dbReference>
<dbReference type="PANTHER" id="PTHR18895">
    <property type="entry name" value="HEMK METHYLTRANSFERASE"/>
    <property type="match status" value="1"/>
</dbReference>
<dbReference type="InterPro" id="IPR050320">
    <property type="entry name" value="N5-glutamine_MTase"/>
</dbReference>
<dbReference type="InterPro" id="IPR029063">
    <property type="entry name" value="SAM-dependent_MTases_sf"/>
</dbReference>
<keyword evidence="5" id="KW-1185">Reference proteome</keyword>
<dbReference type="Pfam" id="PF05175">
    <property type="entry name" value="MTS"/>
    <property type="match status" value="1"/>
</dbReference>
<sequence length="314" mass="33223">MIAAIGSRPPADAALLDLLAALKAVRYAFVTPTPATHALVRQRSAAADADILRDVFGWCRPFRLDQLPGTFATLMRTAGVLVEDGGGYRSTVRVSTLADRSFLHSAPTRDNDAVFLGPDSYRFTRFLTSALRRGGSVSRALDLGTGAGAGALTLKAILPDSEVHASDINPAALRFAALNAAAAGLDIRFQQACGLPAAPAMFDLIISNPPYIAGDAGKTYRDGGDDYGTALALDWVRSSVGRLASGGRFILYTGAPVVAGRDIVRDNLTVLSAEQNLRLEYEELDPDVFGSSLRLEAYQSVERIAAVGAILTEP</sequence>
<dbReference type="PROSITE" id="PS00092">
    <property type="entry name" value="N6_MTASE"/>
    <property type="match status" value="1"/>
</dbReference>
<dbReference type="GO" id="GO:0036009">
    <property type="term" value="F:protein-glutamine N-methyltransferase activity"/>
    <property type="evidence" value="ECO:0007669"/>
    <property type="project" value="TreeGrafter"/>
</dbReference>
<keyword evidence="1 4" id="KW-0489">Methyltransferase</keyword>
<keyword evidence="1 4" id="KW-0808">Transferase</keyword>
<dbReference type="AlphaFoldDB" id="A0A975BZ91"/>
<organism evidence="4 5">
    <name type="scientific">Brevundimonas goettingensis</name>
    <dbReference type="NCBI Taxonomy" id="2774190"/>
    <lineage>
        <taxon>Bacteria</taxon>
        <taxon>Pseudomonadati</taxon>
        <taxon>Pseudomonadota</taxon>
        <taxon>Alphaproteobacteria</taxon>
        <taxon>Caulobacterales</taxon>
        <taxon>Caulobacteraceae</taxon>
        <taxon>Brevundimonas</taxon>
    </lineage>
</organism>
<name>A0A975BZ91_9CAUL</name>
<dbReference type="PANTHER" id="PTHR18895:SF74">
    <property type="entry name" value="MTRF1L RELEASE FACTOR GLUTAMINE METHYLTRANSFERASE"/>
    <property type="match status" value="1"/>
</dbReference>
<evidence type="ECO:0000313" key="5">
    <source>
        <dbReference type="Proteomes" id="UP000663918"/>
    </source>
</evidence>
<accession>A0A975BZ91</accession>
<dbReference type="Proteomes" id="UP000663918">
    <property type="component" value="Chromosome"/>
</dbReference>
<protein>
    <submittedName>
        <fullName evidence="4">Methyltransferase</fullName>
    </submittedName>
</protein>
<evidence type="ECO:0000259" key="3">
    <source>
        <dbReference type="Pfam" id="PF05175"/>
    </source>
</evidence>
<dbReference type="SUPFAM" id="SSF53335">
    <property type="entry name" value="S-adenosyl-L-methionine-dependent methyltransferases"/>
    <property type="match status" value="1"/>
</dbReference>
<proteinExistence type="predicted"/>
<dbReference type="KEGG" id="bgoe:IFJ75_13435"/>
<keyword evidence="2" id="KW-0949">S-adenosyl-L-methionine</keyword>
<feature type="domain" description="Methyltransferase small" evidence="3">
    <location>
        <begin position="124"/>
        <end position="216"/>
    </location>
</feature>
<dbReference type="InterPro" id="IPR007848">
    <property type="entry name" value="Small_mtfrase_dom"/>
</dbReference>
<dbReference type="InterPro" id="IPR002052">
    <property type="entry name" value="DNA_methylase_N6_adenine_CS"/>
</dbReference>